<proteinExistence type="predicted"/>
<protein>
    <submittedName>
        <fullName evidence="1">Uncharacterized protein</fullName>
    </submittedName>
</protein>
<gene>
    <name evidence="1" type="ORF">LPJ66_002712</name>
</gene>
<comment type="caution">
    <text evidence="1">The sequence shown here is derived from an EMBL/GenBank/DDBJ whole genome shotgun (WGS) entry which is preliminary data.</text>
</comment>
<sequence length="280" mass="32093">MPSPLEDWYLRIPICTRVYLTSIVAVTLAVQLDWFTPHQLLYTPTYTFSKGEYWRLLTTFLYLGRFSLDMFLNMYFIIQYCRDLEEGSYLTRPADFAYHMVLLGVTLLVIGPIVGAYFLSHMFVTALTYVWSRYHAHVFINFMGLVTVPAAYFPWAMVAFSLVVEGAWPVNECVAMGVGHCLWFLADEWPKRPESGGKTLISAPAVLCRWLGQDLPGNETDDDDVVVEEPLPVYAEPDHQHNEDVNVNVAQDNIDDDDDDDDNQPLLRRRVPALNTQDHD</sequence>
<accession>A0ACC1IPN8</accession>
<name>A0ACC1IPN8_9FUNG</name>
<keyword evidence="2" id="KW-1185">Reference proteome</keyword>
<dbReference type="EMBL" id="JANBPG010000234">
    <property type="protein sequence ID" value="KAJ1898497.1"/>
    <property type="molecule type" value="Genomic_DNA"/>
</dbReference>
<evidence type="ECO:0000313" key="2">
    <source>
        <dbReference type="Proteomes" id="UP001150581"/>
    </source>
</evidence>
<evidence type="ECO:0000313" key="1">
    <source>
        <dbReference type="EMBL" id="KAJ1898497.1"/>
    </source>
</evidence>
<reference evidence="1" key="1">
    <citation type="submission" date="2022-07" db="EMBL/GenBank/DDBJ databases">
        <title>Phylogenomic reconstructions and comparative analyses of Kickxellomycotina fungi.</title>
        <authorList>
            <person name="Reynolds N.K."/>
            <person name="Stajich J.E."/>
            <person name="Barry K."/>
            <person name="Grigoriev I.V."/>
            <person name="Crous P."/>
            <person name="Smith M.E."/>
        </authorList>
    </citation>
    <scope>NUCLEOTIDE SEQUENCE</scope>
    <source>
        <strain evidence="1">Benny 63K</strain>
    </source>
</reference>
<dbReference type="Proteomes" id="UP001150581">
    <property type="component" value="Unassembled WGS sequence"/>
</dbReference>
<organism evidence="1 2">
    <name type="scientific">Kickxella alabastrina</name>
    <dbReference type="NCBI Taxonomy" id="61397"/>
    <lineage>
        <taxon>Eukaryota</taxon>
        <taxon>Fungi</taxon>
        <taxon>Fungi incertae sedis</taxon>
        <taxon>Zoopagomycota</taxon>
        <taxon>Kickxellomycotina</taxon>
        <taxon>Kickxellomycetes</taxon>
        <taxon>Kickxellales</taxon>
        <taxon>Kickxellaceae</taxon>
        <taxon>Kickxella</taxon>
    </lineage>
</organism>